<dbReference type="NCBIfam" id="TIGR02595">
    <property type="entry name" value="PEP_CTERM"/>
    <property type="match status" value="1"/>
</dbReference>
<dbReference type="InterPro" id="IPR013424">
    <property type="entry name" value="Ice-binding_C"/>
</dbReference>
<dbReference type="NCBIfam" id="NF038126">
    <property type="entry name" value="PEP_CTERM_FxDxF"/>
    <property type="match status" value="1"/>
</dbReference>
<gene>
    <name evidence="3" type="ORF">EJN92_03325</name>
</gene>
<dbReference type="NCBIfam" id="NF038118">
    <property type="entry name" value="PEP_CTERM_CCXG"/>
    <property type="match status" value="1"/>
</dbReference>
<organism evidence="3 4">
    <name type="scientific">Undibacterium parvum</name>
    <dbReference type="NCBI Taxonomy" id="401471"/>
    <lineage>
        <taxon>Bacteria</taxon>
        <taxon>Pseudomonadati</taxon>
        <taxon>Pseudomonadota</taxon>
        <taxon>Betaproteobacteria</taxon>
        <taxon>Burkholderiales</taxon>
        <taxon>Oxalobacteraceae</taxon>
        <taxon>Undibacterium</taxon>
    </lineage>
</organism>
<dbReference type="KEGG" id="upv:EJN92_03325"/>
<dbReference type="Pfam" id="PF07589">
    <property type="entry name" value="PEP-CTERM"/>
    <property type="match status" value="1"/>
</dbReference>
<accession>A0A3Q9BTX7</accession>
<protein>
    <submittedName>
        <fullName evidence="3">PEP-CTERM sorting domain-containing protein</fullName>
    </submittedName>
</protein>
<dbReference type="OrthoDB" id="8751508at2"/>
<feature type="signal peptide" evidence="1">
    <location>
        <begin position="1"/>
        <end position="22"/>
    </location>
</feature>
<proteinExistence type="predicted"/>
<dbReference type="AlphaFoldDB" id="A0A3Q9BTX7"/>
<evidence type="ECO:0000313" key="4">
    <source>
        <dbReference type="Proteomes" id="UP000275663"/>
    </source>
</evidence>
<reference evidence="3 4" key="1">
    <citation type="journal article" date="2011" name="Int. J. Syst. Evol. Microbiol.">
        <title>Description of Undibacterium oligocarboniphilum sp. nov., isolated from purified water, and Undibacterium pigrum strain CCUG 49012 as the type strain of Undibacterium parvum sp. nov., and emended descriptions of the genus Undibacterium and the species Undibacterium pigrum.</title>
        <authorList>
            <person name="Eder W."/>
            <person name="Wanner G."/>
            <person name="Ludwig W."/>
            <person name="Busse H.J."/>
            <person name="Ziemke-Kageler F."/>
            <person name="Lang E."/>
        </authorList>
    </citation>
    <scope>NUCLEOTIDE SEQUENCE [LARGE SCALE GENOMIC DNA]</scope>
    <source>
        <strain evidence="3 4">DSM 23061</strain>
    </source>
</reference>
<evidence type="ECO:0000259" key="2">
    <source>
        <dbReference type="Pfam" id="PF07589"/>
    </source>
</evidence>
<dbReference type="EMBL" id="CP034464">
    <property type="protein sequence ID" value="AZP14390.1"/>
    <property type="molecule type" value="Genomic_DNA"/>
</dbReference>
<keyword evidence="4" id="KW-1185">Reference proteome</keyword>
<dbReference type="Proteomes" id="UP000275663">
    <property type="component" value="Chromosome"/>
</dbReference>
<sequence>MKSLITSLAAAVAITAVASASASNIIIETGFSNATAQASAIAYQSVVNAAVMGASSGYGAKTVDSYAALSNQGLFGSNQNIAFKSTVTFGVTAGEIGNWTFRAGVDFGKGGAVFLDGKEVAFKNNDMWWAGNYANPTQFFQFSSNITAGNHTLNVYGLEGCCDGNQQVQFNSGSGFKSFDKSTLAPVPEPETYAMMLTGLGLLGFMSRRKNLRNKG</sequence>
<name>A0A3Q9BTX7_9BURK</name>
<evidence type="ECO:0000313" key="3">
    <source>
        <dbReference type="EMBL" id="AZP14390.1"/>
    </source>
</evidence>
<keyword evidence="1" id="KW-0732">Signal</keyword>
<feature type="chain" id="PRO_5018553718" evidence="1">
    <location>
        <begin position="23"/>
        <end position="216"/>
    </location>
</feature>
<feature type="domain" description="Ice-binding protein C-terminal" evidence="2">
    <location>
        <begin position="186"/>
        <end position="210"/>
    </location>
</feature>
<evidence type="ECO:0000256" key="1">
    <source>
        <dbReference type="SAM" id="SignalP"/>
    </source>
</evidence>